<gene>
    <name evidence="1" type="ORF">AMORRO_LOCUS696</name>
</gene>
<dbReference type="EMBL" id="CAJVPV010000221">
    <property type="protein sequence ID" value="CAG8447290.1"/>
    <property type="molecule type" value="Genomic_DNA"/>
</dbReference>
<evidence type="ECO:0000313" key="2">
    <source>
        <dbReference type="Proteomes" id="UP000789342"/>
    </source>
</evidence>
<organism evidence="1 2">
    <name type="scientific">Acaulospora morrowiae</name>
    <dbReference type="NCBI Taxonomy" id="94023"/>
    <lineage>
        <taxon>Eukaryota</taxon>
        <taxon>Fungi</taxon>
        <taxon>Fungi incertae sedis</taxon>
        <taxon>Mucoromycota</taxon>
        <taxon>Glomeromycotina</taxon>
        <taxon>Glomeromycetes</taxon>
        <taxon>Diversisporales</taxon>
        <taxon>Acaulosporaceae</taxon>
        <taxon>Acaulospora</taxon>
    </lineage>
</organism>
<sequence length="253" mass="27275">MANYQQPSRLLSPLPQDHLQALPPVAIPYLIPQQILTPVSTPSTSQVLVPATNSPLFSQHVIAPAAIFPLTAQQIPAPLVTPSTTQEFLVPEDVLFLTSQRVLDPIETPLSINQQVHTSAEPAETLPLSTQRVITPAAIPPLTSGQVSASSTTSTSQQVIDPSATLPLTSQQVLAAADLTLPPVPAQETPATIPTLSYQQSLSTTTTSFLIFRQNQLDLIQGNTFPLSSTQTLKPLDFKEMLFKGDNNLYRNE</sequence>
<dbReference type="Proteomes" id="UP000789342">
    <property type="component" value="Unassembled WGS sequence"/>
</dbReference>
<evidence type="ECO:0000313" key="1">
    <source>
        <dbReference type="EMBL" id="CAG8447290.1"/>
    </source>
</evidence>
<dbReference type="AlphaFoldDB" id="A0A9N8VBI3"/>
<accession>A0A9N8VBI3</accession>
<proteinExistence type="predicted"/>
<comment type="caution">
    <text evidence="1">The sequence shown here is derived from an EMBL/GenBank/DDBJ whole genome shotgun (WGS) entry which is preliminary data.</text>
</comment>
<name>A0A9N8VBI3_9GLOM</name>
<protein>
    <submittedName>
        <fullName evidence="1">2352_t:CDS:1</fullName>
    </submittedName>
</protein>
<reference evidence="1" key="1">
    <citation type="submission" date="2021-06" db="EMBL/GenBank/DDBJ databases">
        <authorList>
            <person name="Kallberg Y."/>
            <person name="Tangrot J."/>
            <person name="Rosling A."/>
        </authorList>
    </citation>
    <scope>NUCLEOTIDE SEQUENCE</scope>
    <source>
        <strain evidence="1">CL551</strain>
    </source>
</reference>
<keyword evidence="2" id="KW-1185">Reference proteome</keyword>